<evidence type="ECO:0000313" key="4">
    <source>
        <dbReference type="Proteomes" id="UP000326396"/>
    </source>
</evidence>
<keyword evidence="4" id="KW-1185">Reference proteome</keyword>
<gene>
    <name evidence="3" type="ORF">E3N88_25717</name>
</gene>
<sequence>MSITNSTQFHGLDDEDAPGYLSLFVRICGTFRINDVSEEAVYLRLFPFTLAGRAATWLNLLPKDSITTWADLQTKFLKKYYPPSKSARLRSYPFCEAMFEDFALVEYEDLSFVRRAAPAVKPTVAPPIPTRGMHHVTPNTSTAAALEALAKDIKELNMAAARYEICRGGHTTAECPITDQAQVEAINSGWNSSYEKPPTRQIPITERDAPEISGSRDRDIKLEDMMAQQMKMLQQIMDKDKLLTTCSGRGGEVELPPPAIPDDDESVDEEIELETPVGVPLRLDPASTSPSSESSVERLKREKVEEKKKGKRVAEEREVDLTKLPYPAHVLQLKRDQEYGHFLEMFKQLKINLPFVEALQHMPKYDKFLKDLLSNKKKLETLFTVTLGASTNLMPYSFNKQLDLGEPTPTRMSQALADRLVKYPRGIIENVLVKVDKFVFPVDFVILDMQADDRGKISLRVGDDTVTFDVVKSMKNSSGQDDQVYFLHAFFSTMDRCLAYISGVDMLGDQDLGDGDERVDDVGDKVHAAAIEAYLDYIPNSLAVEPHVYPMVFEYTFLDGDYDLPVIISAALTDVEKSRLISVLREHKQAIAWKLMDIKGIHPSFCTHRILLEEDFKPVV</sequence>
<comment type="caution">
    <text evidence="3">The sequence shown here is derived from an EMBL/GenBank/DDBJ whole genome shotgun (WGS) entry which is preliminary data.</text>
</comment>
<dbReference type="InterPro" id="IPR021109">
    <property type="entry name" value="Peptidase_aspartic_dom_sf"/>
</dbReference>
<dbReference type="PANTHER" id="PTHR33067:SF35">
    <property type="entry name" value="ASPARTIC PEPTIDASE DDI1-TYPE DOMAIN-CONTAINING PROTEIN"/>
    <property type="match status" value="1"/>
</dbReference>
<dbReference type="PANTHER" id="PTHR33067">
    <property type="entry name" value="RNA-DIRECTED DNA POLYMERASE-RELATED"/>
    <property type="match status" value="1"/>
</dbReference>
<evidence type="ECO:0000256" key="1">
    <source>
        <dbReference type="SAM" id="MobiDB-lite"/>
    </source>
</evidence>
<feature type="domain" description="Retrotransposon gag" evidence="2">
    <location>
        <begin position="44"/>
        <end position="91"/>
    </location>
</feature>
<accession>A0A5N6N5J1</accession>
<name>A0A5N6N5J1_9ASTR</name>
<protein>
    <recommendedName>
        <fullName evidence="2">Retrotransposon gag domain-containing protein</fullName>
    </recommendedName>
</protein>
<dbReference type="Pfam" id="PF03732">
    <property type="entry name" value="Retrotrans_gag"/>
    <property type="match status" value="1"/>
</dbReference>
<proteinExistence type="predicted"/>
<organism evidence="3 4">
    <name type="scientific">Mikania micrantha</name>
    <name type="common">bitter vine</name>
    <dbReference type="NCBI Taxonomy" id="192012"/>
    <lineage>
        <taxon>Eukaryota</taxon>
        <taxon>Viridiplantae</taxon>
        <taxon>Streptophyta</taxon>
        <taxon>Embryophyta</taxon>
        <taxon>Tracheophyta</taxon>
        <taxon>Spermatophyta</taxon>
        <taxon>Magnoliopsida</taxon>
        <taxon>eudicotyledons</taxon>
        <taxon>Gunneridae</taxon>
        <taxon>Pentapetalae</taxon>
        <taxon>asterids</taxon>
        <taxon>campanulids</taxon>
        <taxon>Asterales</taxon>
        <taxon>Asteraceae</taxon>
        <taxon>Asteroideae</taxon>
        <taxon>Heliantheae alliance</taxon>
        <taxon>Eupatorieae</taxon>
        <taxon>Mikania</taxon>
    </lineage>
</organism>
<reference evidence="3 4" key="1">
    <citation type="submission" date="2019-05" db="EMBL/GenBank/DDBJ databases">
        <title>Mikania micrantha, genome provides insights into the molecular mechanism of rapid growth.</title>
        <authorList>
            <person name="Liu B."/>
        </authorList>
    </citation>
    <scope>NUCLEOTIDE SEQUENCE [LARGE SCALE GENOMIC DNA]</scope>
    <source>
        <strain evidence="3">NLD-2019</strain>
        <tissue evidence="3">Leaf</tissue>
    </source>
</reference>
<evidence type="ECO:0000313" key="3">
    <source>
        <dbReference type="EMBL" id="KAD4385549.1"/>
    </source>
</evidence>
<dbReference type="Proteomes" id="UP000326396">
    <property type="component" value="Linkage Group LG3"/>
</dbReference>
<dbReference type="AlphaFoldDB" id="A0A5N6N5J1"/>
<feature type="region of interest" description="Disordered" evidence="1">
    <location>
        <begin position="280"/>
        <end position="315"/>
    </location>
</feature>
<dbReference type="InterPro" id="IPR005162">
    <property type="entry name" value="Retrotrans_gag_dom"/>
</dbReference>
<feature type="compositionally biased region" description="Basic and acidic residues" evidence="1">
    <location>
        <begin position="295"/>
        <end position="315"/>
    </location>
</feature>
<dbReference type="EMBL" id="SZYD01000013">
    <property type="protein sequence ID" value="KAD4385549.1"/>
    <property type="molecule type" value="Genomic_DNA"/>
</dbReference>
<evidence type="ECO:0000259" key="2">
    <source>
        <dbReference type="Pfam" id="PF03732"/>
    </source>
</evidence>
<dbReference type="Gene3D" id="2.40.70.10">
    <property type="entry name" value="Acid Proteases"/>
    <property type="match status" value="1"/>
</dbReference>
<dbReference type="OrthoDB" id="1424255at2759"/>